<comment type="caution">
    <text evidence="2">The sequence shown here is derived from an EMBL/GenBank/DDBJ whole genome shotgun (WGS) entry which is preliminary data.</text>
</comment>
<evidence type="ECO:0000313" key="2">
    <source>
        <dbReference type="EMBL" id="GBP63412.1"/>
    </source>
</evidence>
<keyword evidence="3" id="KW-1185">Reference proteome</keyword>
<organism evidence="2 3">
    <name type="scientific">Eumeta variegata</name>
    <name type="common">Bagworm moth</name>
    <name type="synonym">Eumeta japonica</name>
    <dbReference type="NCBI Taxonomy" id="151549"/>
    <lineage>
        <taxon>Eukaryota</taxon>
        <taxon>Metazoa</taxon>
        <taxon>Ecdysozoa</taxon>
        <taxon>Arthropoda</taxon>
        <taxon>Hexapoda</taxon>
        <taxon>Insecta</taxon>
        <taxon>Pterygota</taxon>
        <taxon>Neoptera</taxon>
        <taxon>Endopterygota</taxon>
        <taxon>Lepidoptera</taxon>
        <taxon>Glossata</taxon>
        <taxon>Ditrysia</taxon>
        <taxon>Tineoidea</taxon>
        <taxon>Psychidae</taxon>
        <taxon>Oiketicinae</taxon>
        <taxon>Eumeta</taxon>
    </lineage>
</organism>
<dbReference type="EMBL" id="BGZK01000869">
    <property type="protein sequence ID" value="GBP63412.1"/>
    <property type="molecule type" value="Genomic_DNA"/>
</dbReference>
<dbReference type="AlphaFoldDB" id="A0A4C1XK95"/>
<gene>
    <name evidence="2" type="ORF">EVAR_35302_1</name>
</gene>
<protein>
    <submittedName>
        <fullName evidence="2">Uncharacterized protein</fullName>
    </submittedName>
</protein>
<dbReference type="Proteomes" id="UP000299102">
    <property type="component" value="Unassembled WGS sequence"/>
</dbReference>
<accession>A0A4C1XK95</accession>
<proteinExistence type="predicted"/>
<name>A0A4C1XK95_EUMVA</name>
<sequence length="244" mass="27128">MANLVAAIEPRAPDFPAQKFVPPDTMGEPGTDPRRNSLVMSVPSWGNNILIFTDIKFCKLEEIERMGGQRHIEVLPLCPCSKQGRLCSAPLAPPPASARWLIRSKLRRHENSTGSAGEHPAGRAPTSFKSSYCPSSPSPGPKIRLPICFYDNTKKKLEHPTIKKTFSRTEIHSLRAPKAISLTFRFTMHKAAAVYGVQAQLFQGNRVLSFILRKFITRRLRHAVCTNKHAPRNGLLALASALQR</sequence>
<reference evidence="2 3" key="1">
    <citation type="journal article" date="2019" name="Commun. Biol.">
        <title>The bagworm genome reveals a unique fibroin gene that provides high tensile strength.</title>
        <authorList>
            <person name="Kono N."/>
            <person name="Nakamura H."/>
            <person name="Ohtoshi R."/>
            <person name="Tomita M."/>
            <person name="Numata K."/>
            <person name="Arakawa K."/>
        </authorList>
    </citation>
    <scope>NUCLEOTIDE SEQUENCE [LARGE SCALE GENOMIC DNA]</scope>
</reference>
<feature type="region of interest" description="Disordered" evidence="1">
    <location>
        <begin position="108"/>
        <end position="132"/>
    </location>
</feature>
<evidence type="ECO:0000256" key="1">
    <source>
        <dbReference type="SAM" id="MobiDB-lite"/>
    </source>
</evidence>
<evidence type="ECO:0000313" key="3">
    <source>
        <dbReference type="Proteomes" id="UP000299102"/>
    </source>
</evidence>